<dbReference type="EMBL" id="REGN01006952">
    <property type="protein sequence ID" value="RNA07728.1"/>
    <property type="molecule type" value="Genomic_DNA"/>
</dbReference>
<name>A0A3M7Q9S8_BRAPC</name>
<protein>
    <submittedName>
        <fullName evidence="2">Uncharacterized protein</fullName>
    </submittedName>
</protein>
<organism evidence="2 3">
    <name type="scientific">Brachionus plicatilis</name>
    <name type="common">Marine rotifer</name>
    <name type="synonym">Brachionus muelleri</name>
    <dbReference type="NCBI Taxonomy" id="10195"/>
    <lineage>
        <taxon>Eukaryota</taxon>
        <taxon>Metazoa</taxon>
        <taxon>Spiralia</taxon>
        <taxon>Gnathifera</taxon>
        <taxon>Rotifera</taxon>
        <taxon>Eurotatoria</taxon>
        <taxon>Monogononta</taxon>
        <taxon>Pseudotrocha</taxon>
        <taxon>Ploima</taxon>
        <taxon>Brachionidae</taxon>
        <taxon>Brachionus</taxon>
    </lineage>
</organism>
<keyword evidence="3" id="KW-1185">Reference proteome</keyword>
<keyword evidence="1" id="KW-0812">Transmembrane</keyword>
<comment type="caution">
    <text evidence="2">The sequence shown here is derived from an EMBL/GenBank/DDBJ whole genome shotgun (WGS) entry which is preliminary data.</text>
</comment>
<accession>A0A3M7Q9S8</accession>
<feature type="transmembrane region" description="Helical" evidence="1">
    <location>
        <begin position="69"/>
        <end position="89"/>
    </location>
</feature>
<evidence type="ECO:0000256" key="1">
    <source>
        <dbReference type="SAM" id="Phobius"/>
    </source>
</evidence>
<dbReference type="AlphaFoldDB" id="A0A3M7Q9S8"/>
<reference evidence="2 3" key="1">
    <citation type="journal article" date="2018" name="Sci. Rep.">
        <title>Genomic signatures of local adaptation to the degree of environmental predictability in rotifers.</title>
        <authorList>
            <person name="Franch-Gras L."/>
            <person name="Hahn C."/>
            <person name="Garcia-Roger E.M."/>
            <person name="Carmona M.J."/>
            <person name="Serra M."/>
            <person name="Gomez A."/>
        </authorList>
    </citation>
    <scope>NUCLEOTIDE SEQUENCE [LARGE SCALE GENOMIC DNA]</scope>
    <source>
        <strain evidence="2">HYR1</strain>
    </source>
</reference>
<keyword evidence="1" id="KW-1133">Transmembrane helix</keyword>
<proteinExistence type="predicted"/>
<keyword evidence="1" id="KW-0472">Membrane</keyword>
<evidence type="ECO:0000313" key="3">
    <source>
        <dbReference type="Proteomes" id="UP000276133"/>
    </source>
</evidence>
<gene>
    <name evidence="2" type="ORF">BpHYR1_031209</name>
</gene>
<evidence type="ECO:0000313" key="2">
    <source>
        <dbReference type="EMBL" id="RNA07728.1"/>
    </source>
</evidence>
<sequence length="146" mass="16494">MICLATQSTKDIFAVGTSTQSGIFWYHSTLAASPRTINYVCHVIQGISEQHGIVSIVHFDANQAQYLCWYRLGLTAFLGTCQFVNISVFYQRSKIASHALIAKYVLTFVEFYAFLSHFVFKAHVTNFSGPSRNRSIGLMCRLNLRL</sequence>
<dbReference type="Proteomes" id="UP000276133">
    <property type="component" value="Unassembled WGS sequence"/>
</dbReference>
<feature type="transmembrane region" description="Helical" evidence="1">
    <location>
        <begin position="101"/>
        <end position="120"/>
    </location>
</feature>